<dbReference type="PANTHER" id="PTHR23131:SF0">
    <property type="entry name" value="ENDORIBONUCLEASE LACTB2"/>
    <property type="match status" value="1"/>
</dbReference>
<sequence length="264" mass="27523">MSNWQQIGAYTRCLKADNPGPMTLDGTNSYVLAGADSSTVVVVDPGPLLEEHLQALAASGKVGLILITHHHGDHTDGSARLHQLTGAPVRAAHPDFCHMGEPLDDGEVIRAAGLEITVLATPGHTLDSVCFVLADDGGHGSVLTGDTVLGQGSTVICYPDGRLSHYLESLQKLRLAGLAQKEVKALPGHGPVLASLAAAAAGYQDHRRERLAQVSAAVVLLQERTGTAPDATAVTAEVYGDVPANLQGAARLSVEAQLDYLRTV</sequence>
<dbReference type="InterPro" id="IPR036866">
    <property type="entry name" value="RibonucZ/Hydroxyglut_hydro"/>
</dbReference>
<evidence type="ECO:0000313" key="2">
    <source>
        <dbReference type="EMBL" id="ALE91501.1"/>
    </source>
</evidence>
<reference evidence="3" key="1">
    <citation type="submission" date="2015-09" db="EMBL/GenBank/DDBJ databases">
        <title>Complete genome of Arthrobacter alpinus strain R3.8.</title>
        <authorList>
            <person name="See-Too W.S."/>
            <person name="Chan K.G."/>
        </authorList>
    </citation>
    <scope>NUCLEOTIDE SEQUENCE [LARGE SCALE GENOMIC DNA]</scope>
    <source>
        <strain evidence="3">R3.8</strain>
    </source>
</reference>
<dbReference type="CDD" id="cd16278">
    <property type="entry name" value="metallo-hydrolase-like_MBL-fold"/>
    <property type="match status" value="1"/>
</dbReference>
<dbReference type="Proteomes" id="UP000062833">
    <property type="component" value="Chromosome"/>
</dbReference>
<dbReference type="Gene3D" id="3.60.15.10">
    <property type="entry name" value="Ribonuclease Z/Hydroxyacylglutathione hydrolase-like"/>
    <property type="match status" value="1"/>
</dbReference>
<dbReference type="EMBL" id="CP012677">
    <property type="protein sequence ID" value="ALE91501.1"/>
    <property type="molecule type" value="Genomic_DNA"/>
</dbReference>
<dbReference type="PANTHER" id="PTHR23131">
    <property type="entry name" value="ENDORIBONUCLEASE LACTB2"/>
    <property type="match status" value="1"/>
</dbReference>
<dbReference type="SMART" id="SM00849">
    <property type="entry name" value="Lactamase_B"/>
    <property type="match status" value="1"/>
</dbReference>
<dbReference type="Gene3D" id="1.10.10.10">
    <property type="entry name" value="Winged helix-like DNA-binding domain superfamily/Winged helix DNA-binding domain"/>
    <property type="match status" value="1"/>
</dbReference>
<dbReference type="Pfam" id="PF00753">
    <property type="entry name" value="Lactamase_B"/>
    <property type="match status" value="1"/>
</dbReference>
<feature type="domain" description="Metallo-beta-lactamase" evidence="1">
    <location>
        <begin position="26"/>
        <end position="189"/>
    </location>
</feature>
<protein>
    <submittedName>
        <fullName evidence="2">Zn-dependent hydrolase</fullName>
    </submittedName>
</protein>
<dbReference type="OrthoDB" id="9788263at2"/>
<keyword evidence="3" id="KW-1185">Reference proteome</keyword>
<dbReference type="InterPro" id="IPR001279">
    <property type="entry name" value="Metallo-B-lactamas"/>
</dbReference>
<evidence type="ECO:0000313" key="3">
    <source>
        <dbReference type="Proteomes" id="UP000062833"/>
    </source>
</evidence>
<accession>A0A0M4RMW0</accession>
<dbReference type="AlphaFoldDB" id="A0A0M4RMW0"/>
<dbReference type="SUPFAM" id="SSF56281">
    <property type="entry name" value="Metallo-hydrolase/oxidoreductase"/>
    <property type="match status" value="1"/>
</dbReference>
<dbReference type="InterPro" id="IPR036388">
    <property type="entry name" value="WH-like_DNA-bd_sf"/>
</dbReference>
<dbReference type="GO" id="GO:0016787">
    <property type="term" value="F:hydrolase activity"/>
    <property type="evidence" value="ECO:0007669"/>
    <property type="project" value="UniProtKB-KW"/>
</dbReference>
<dbReference type="InterPro" id="IPR050662">
    <property type="entry name" value="Sec-metab_biosynth-thioest"/>
</dbReference>
<dbReference type="PATRIC" id="fig|656366.3.peg.583"/>
<organism evidence="2 3">
    <name type="scientific">Arthrobacter alpinus</name>
    <dbReference type="NCBI Taxonomy" id="656366"/>
    <lineage>
        <taxon>Bacteria</taxon>
        <taxon>Bacillati</taxon>
        <taxon>Actinomycetota</taxon>
        <taxon>Actinomycetes</taxon>
        <taxon>Micrococcales</taxon>
        <taxon>Micrococcaceae</taxon>
        <taxon>Arthrobacter</taxon>
    </lineage>
</organism>
<dbReference type="RefSeq" id="WP_062005452.1">
    <property type="nucleotide sequence ID" value="NZ_CP012677.1"/>
</dbReference>
<keyword evidence="2" id="KW-0378">Hydrolase</keyword>
<gene>
    <name evidence="2" type="ORF">AOC05_02625</name>
</gene>
<dbReference type="KEGG" id="aaq:AOC05_02625"/>
<name>A0A0M4RMW0_9MICC</name>
<evidence type="ECO:0000259" key="1">
    <source>
        <dbReference type="SMART" id="SM00849"/>
    </source>
</evidence>
<proteinExistence type="predicted"/>